<dbReference type="GO" id="GO:0008658">
    <property type="term" value="F:penicillin binding"/>
    <property type="evidence" value="ECO:0007669"/>
    <property type="project" value="InterPro"/>
</dbReference>
<dbReference type="Pfam" id="PF00905">
    <property type="entry name" value="Transpeptidase"/>
    <property type="match status" value="1"/>
</dbReference>
<evidence type="ECO:0000256" key="3">
    <source>
        <dbReference type="ARBA" id="ARBA00007739"/>
    </source>
</evidence>
<proteinExistence type="inferred from homology"/>
<dbReference type="Proteomes" id="UP000321960">
    <property type="component" value="Unassembled WGS sequence"/>
</dbReference>
<dbReference type="InterPro" id="IPR036950">
    <property type="entry name" value="PBP_transglycosylase"/>
</dbReference>
<keyword evidence="5" id="KW-0645">Protease</keyword>
<feature type="domain" description="Glycosyl transferase family 51" evidence="14">
    <location>
        <begin position="65"/>
        <end position="229"/>
    </location>
</feature>
<dbReference type="PANTHER" id="PTHR32282:SF33">
    <property type="entry name" value="PEPTIDOGLYCAN GLYCOSYLTRANSFERASE"/>
    <property type="match status" value="1"/>
</dbReference>
<reference evidence="15 17" key="3">
    <citation type="submission" date="2019-07" db="EMBL/GenBank/DDBJ databases">
        <title>Whole genome shotgun sequence of Methylobacterium oxalidis NBRC 107715.</title>
        <authorList>
            <person name="Hosoyama A."/>
            <person name="Uohara A."/>
            <person name="Ohji S."/>
            <person name="Ichikawa N."/>
        </authorList>
    </citation>
    <scope>NUCLEOTIDE SEQUENCE [LARGE SCALE GENOMIC DNA]</scope>
    <source>
        <strain evidence="15 17">NBRC 107715</strain>
    </source>
</reference>
<evidence type="ECO:0000256" key="5">
    <source>
        <dbReference type="ARBA" id="ARBA00022670"/>
    </source>
</evidence>
<dbReference type="GO" id="GO:0030288">
    <property type="term" value="C:outer membrane-bounded periplasmic space"/>
    <property type="evidence" value="ECO:0007669"/>
    <property type="project" value="TreeGrafter"/>
</dbReference>
<comment type="caution">
    <text evidence="15">The sequence shown here is derived from an EMBL/GenBank/DDBJ whole genome shotgun (WGS) entry which is preliminary data.</text>
</comment>
<reference evidence="16" key="1">
    <citation type="journal article" date="2014" name="Int. J. Syst. Evol. Microbiol.">
        <title>Complete genome of a new Firmicutes species belonging to the dominant human colonic microbiota ('Ruminococcus bicirculans') reveals two chromosomes and a selective capacity to utilize plant glucans.</title>
        <authorList>
            <consortium name="NISC Comparative Sequencing Program"/>
            <person name="Wegmann U."/>
            <person name="Louis P."/>
            <person name="Goesmann A."/>
            <person name="Henrissat B."/>
            <person name="Duncan S.H."/>
            <person name="Flint H.J."/>
        </authorList>
    </citation>
    <scope>NUCLEOTIDE SEQUENCE</scope>
    <source>
        <strain evidence="16">NBRC 107715</strain>
    </source>
</reference>
<evidence type="ECO:0000256" key="10">
    <source>
        <dbReference type="ARBA" id="ARBA00044770"/>
    </source>
</evidence>
<evidence type="ECO:0000256" key="11">
    <source>
        <dbReference type="ARBA" id="ARBA00049902"/>
    </source>
</evidence>
<evidence type="ECO:0000313" key="16">
    <source>
        <dbReference type="EMBL" id="GLS67113.1"/>
    </source>
</evidence>
<dbReference type="InterPro" id="IPR050396">
    <property type="entry name" value="Glycosyltr_51/Transpeptidase"/>
</dbReference>
<comment type="catalytic activity">
    <reaction evidence="11">
        <text>[GlcNAc-(1-&gt;4)-Mur2Ac(oyl-L-Ala-gamma-D-Glu-L-Lys-D-Ala-D-Ala)](n)-di-trans,octa-cis-undecaprenyl diphosphate + beta-D-GlcNAc-(1-&gt;4)-Mur2Ac(oyl-L-Ala-gamma-D-Glu-L-Lys-D-Ala-D-Ala)-di-trans,octa-cis-undecaprenyl diphosphate = [GlcNAc-(1-&gt;4)-Mur2Ac(oyl-L-Ala-gamma-D-Glu-L-Lys-D-Ala-D-Ala)](n+1)-di-trans,octa-cis-undecaprenyl diphosphate + di-trans,octa-cis-undecaprenyl diphosphate + H(+)</text>
        <dbReference type="Rhea" id="RHEA:23708"/>
        <dbReference type="Rhea" id="RHEA-COMP:9602"/>
        <dbReference type="Rhea" id="RHEA-COMP:9603"/>
        <dbReference type="ChEBI" id="CHEBI:15378"/>
        <dbReference type="ChEBI" id="CHEBI:58405"/>
        <dbReference type="ChEBI" id="CHEBI:60033"/>
        <dbReference type="ChEBI" id="CHEBI:78435"/>
        <dbReference type="EC" id="2.4.99.28"/>
    </reaction>
</comment>
<evidence type="ECO:0000256" key="8">
    <source>
        <dbReference type="ARBA" id="ARBA00022801"/>
    </source>
</evidence>
<dbReference type="SUPFAM" id="SSF53955">
    <property type="entry name" value="Lysozyme-like"/>
    <property type="match status" value="1"/>
</dbReference>
<organism evidence="15 17">
    <name type="scientific">Methylobacterium oxalidis</name>
    <dbReference type="NCBI Taxonomy" id="944322"/>
    <lineage>
        <taxon>Bacteria</taxon>
        <taxon>Pseudomonadati</taxon>
        <taxon>Pseudomonadota</taxon>
        <taxon>Alphaproteobacteria</taxon>
        <taxon>Hyphomicrobiales</taxon>
        <taxon>Methylobacteriaceae</taxon>
        <taxon>Methylobacterium</taxon>
    </lineage>
</organism>
<keyword evidence="9" id="KW-0511">Multifunctional enzyme</keyword>
<dbReference type="Gene3D" id="1.10.3810.10">
    <property type="entry name" value="Biosynthetic peptidoglycan transglycosylase-like"/>
    <property type="match status" value="1"/>
</dbReference>
<dbReference type="OrthoDB" id="9766909at2"/>
<dbReference type="GO" id="GO:0004180">
    <property type="term" value="F:carboxypeptidase activity"/>
    <property type="evidence" value="ECO:0007669"/>
    <property type="project" value="UniProtKB-KW"/>
</dbReference>
<reference evidence="16" key="4">
    <citation type="submission" date="2023-01" db="EMBL/GenBank/DDBJ databases">
        <title>Draft genome sequence of Methylobacterium oxalidis strain NBRC 107715.</title>
        <authorList>
            <person name="Sun Q."/>
            <person name="Mori K."/>
        </authorList>
    </citation>
    <scope>NUCLEOTIDE SEQUENCE</scope>
    <source>
        <strain evidence="16">NBRC 107715</strain>
    </source>
</reference>
<keyword evidence="6" id="KW-0328">Glycosyltransferase</keyword>
<dbReference type="PANTHER" id="PTHR32282">
    <property type="entry name" value="BINDING PROTEIN TRANSPEPTIDASE, PUTATIVE-RELATED"/>
    <property type="match status" value="1"/>
</dbReference>
<evidence type="ECO:0000256" key="12">
    <source>
        <dbReference type="SAM" id="MobiDB-lite"/>
    </source>
</evidence>
<dbReference type="InterPro" id="IPR001264">
    <property type="entry name" value="Glyco_trans_51"/>
</dbReference>
<dbReference type="UniPathway" id="UPA00219"/>
<dbReference type="GO" id="GO:0009252">
    <property type="term" value="P:peptidoglycan biosynthetic process"/>
    <property type="evidence" value="ECO:0007669"/>
    <property type="project" value="UniProtKB-UniPathway"/>
</dbReference>
<dbReference type="EMBL" id="BJZU01000043">
    <property type="protein sequence ID" value="GEP04368.1"/>
    <property type="molecule type" value="Genomic_DNA"/>
</dbReference>
<keyword evidence="18" id="KW-1185">Reference proteome</keyword>
<evidence type="ECO:0000256" key="9">
    <source>
        <dbReference type="ARBA" id="ARBA00023268"/>
    </source>
</evidence>
<evidence type="ECO:0000313" key="15">
    <source>
        <dbReference type="EMBL" id="GEP04368.1"/>
    </source>
</evidence>
<dbReference type="Gene3D" id="3.40.710.10">
    <property type="entry name" value="DD-peptidase/beta-lactamase superfamily"/>
    <property type="match status" value="1"/>
</dbReference>
<sequence>MWRAAGLVLLCSLATFRPIRTEAAEHLSFWDLKPAHLRALVAAPQVMVTRTASGWDAYCRCPVVLKPHEIPESMKKAIIAVEDRRYMDHGGVDLIALAAVFRGGLSRGGSTIPMQLLKNLVLHDLQGRDLLSKLERKGSEVWHAGTFDGAVAKQELLAAYLNQIEFGGREIIGLYRASRHYFRKEPKDLNLYEAAMLAGMVQAPARFNPIKETTRERAHARARLVLDLMVQQGRIGRAERLRAEQVGLRPGLLPEFKIQAQPFTEWVVQTWAPGFVQQGETVRFFVTLEPRFQRLAEKHLSALVNEGAVPPAYEAGAVMMTGDGRVRAMIGGVDWSRRQFNAAVKTSVQPGSTAKLPLLIAACEAGRGPQSRVTDLPITPGWPSNGTLGYRGETTLTEAFASSRNAAAVRLTQELGVKRVAETSRRLGIDPGPDPDVGFVLGSFSTNVMSMTAAYASIANGGYRVVPIGVLAVVDGRGQVRANFLEPLRARIVPQRCIEPTRQVLQEVVRTGTGRNAALGRWASFGKTGTTTGFADAWFIGWSEGRVLGIWMGRRRDAEGDALAGKGAPANYFRRVSISANEMMEYRAAQDPDKARSLTATAVARVKRQTSANGPERPSAQASLPRRDAHRAAAQSGLPLLPFKGPEPRFADDDEPHELR</sequence>
<dbReference type="InterPro" id="IPR023346">
    <property type="entry name" value="Lysozyme-like_dom_sf"/>
</dbReference>
<comment type="similarity">
    <text evidence="2">In the C-terminal section; belongs to the transpeptidase family.</text>
</comment>
<evidence type="ECO:0000259" key="14">
    <source>
        <dbReference type="Pfam" id="PF00912"/>
    </source>
</evidence>
<dbReference type="Pfam" id="PF00912">
    <property type="entry name" value="Transgly"/>
    <property type="match status" value="1"/>
</dbReference>
<dbReference type="Proteomes" id="UP001156856">
    <property type="component" value="Unassembled WGS sequence"/>
</dbReference>
<protein>
    <recommendedName>
        <fullName evidence="10">peptidoglycan glycosyltransferase</fullName>
        <ecNumber evidence="10">2.4.99.28</ecNumber>
    </recommendedName>
</protein>
<evidence type="ECO:0000256" key="1">
    <source>
        <dbReference type="ARBA" id="ARBA00004752"/>
    </source>
</evidence>
<feature type="domain" description="Penicillin-binding protein transpeptidase" evidence="13">
    <location>
        <begin position="320"/>
        <end position="544"/>
    </location>
</feature>
<dbReference type="InterPro" id="IPR001460">
    <property type="entry name" value="PCN-bd_Tpept"/>
</dbReference>
<comment type="pathway">
    <text evidence="1">Cell wall biogenesis; peptidoglycan biosynthesis.</text>
</comment>
<evidence type="ECO:0000256" key="4">
    <source>
        <dbReference type="ARBA" id="ARBA00022645"/>
    </source>
</evidence>
<evidence type="ECO:0000256" key="2">
    <source>
        <dbReference type="ARBA" id="ARBA00007090"/>
    </source>
</evidence>
<keyword evidence="7" id="KW-0808">Transferase</keyword>
<dbReference type="GO" id="GO:0006508">
    <property type="term" value="P:proteolysis"/>
    <property type="evidence" value="ECO:0007669"/>
    <property type="project" value="UniProtKB-KW"/>
</dbReference>
<feature type="region of interest" description="Disordered" evidence="12">
    <location>
        <begin position="606"/>
        <end position="660"/>
    </location>
</feature>
<gene>
    <name evidence="16" type="ORF">GCM10007888_54960</name>
    <name evidence="15" type="ORF">MOX02_24060</name>
</gene>
<comment type="similarity">
    <text evidence="3">In the N-terminal section; belongs to the glycosyltransferase 51 family.</text>
</comment>
<dbReference type="EMBL" id="BSPK01000111">
    <property type="protein sequence ID" value="GLS67113.1"/>
    <property type="molecule type" value="Genomic_DNA"/>
</dbReference>
<evidence type="ECO:0000256" key="6">
    <source>
        <dbReference type="ARBA" id="ARBA00022676"/>
    </source>
</evidence>
<evidence type="ECO:0000313" key="17">
    <source>
        <dbReference type="Proteomes" id="UP000321960"/>
    </source>
</evidence>
<dbReference type="EC" id="2.4.99.28" evidence="10"/>
<dbReference type="AlphaFoldDB" id="A0A512J312"/>
<evidence type="ECO:0000259" key="13">
    <source>
        <dbReference type="Pfam" id="PF00905"/>
    </source>
</evidence>
<accession>A0A512J312</accession>
<keyword evidence="4" id="KW-0121">Carboxypeptidase</keyword>
<name>A0A512J312_9HYPH</name>
<dbReference type="InterPro" id="IPR012338">
    <property type="entry name" value="Beta-lactam/transpept-like"/>
</dbReference>
<dbReference type="SUPFAM" id="SSF56601">
    <property type="entry name" value="beta-lactamase/transpeptidase-like"/>
    <property type="match status" value="1"/>
</dbReference>
<evidence type="ECO:0000313" key="18">
    <source>
        <dbReference type="Proteomes" id="UP001156856"/>
    </source>
</evidence>
<dbReference type="GO" id="GO:0008955">
    <property type="term" value="F:peptidoglycan glycosyltransferase activity"/>
    <property type="evidence" value="ECO:0007669"/>
    <property type="project" value="UniProtKB-EC"/>
</dbReference>
<evidence type="ECO:0000256" key="7">
    <source>
        <dbReference type="ARBA" id="ARBA00022679"/>
    </source>
</evidence>
<reference evidence="18" key="2">
    <citation type="journal article" date="2019" name="Int. J. Syst. Evol. Microbiol.">
        <title>The Global Catalogue of Microorganisms (GCM) 10K type strain sequencing project: providing services to taxonomists for standard genome sequencing and annotation.</title>
        <authorList>
            <consortium name="The Broad Institute Genomics Platform"/>
            <consortium name="The Broad Institute Genome Sequencing Center for Infectious Disease"/>
            <person name="Wu L."/>
            <person name="Ma J."/>
        </authorList>
    </citation>
    <scope>NUCLEOTIDE SEQUENCE [LARGE SCALE GENOMIC DNA]</scope>
    <source>
        <strain evidence="18">NBRC 107715</strain>
    </source>
</reference>
<feature type="compositionally biased region" description="Basic and acidic residues" evidence="12">
    <location>
        <begin position="646"/>
        <end position="660"/>
    </location>
</feature>
<keyword evidence="8" id="KW-0378">Hydrolase</keyword>
<dbReference type="RefSeq" id="WP_147025999.1">
    <property type="nucleotide sequence ID" value="NZ_BJZU01000043.1"/>
</dbReference>